<feature type="transmembrane region" description="Helical" evidence="1">
    <location>
        <begin position="36"/>
        <end position="52"/>
    </location>
</feature>
<feature type="transmembrane region" description="Helical" evidence="1">
    <location>
        <begin position="73"/>
        <end position="96"/>
    </location>
</feature>
<keyword evidence="1" id="KW-1133">Transmembrane helix</keyword>
<evidence type="ECO:0000313" key="3">
    <source>
        <dbReference type="Proteomes" id="UP000824135"/>
    </source>
</evidence>
<feature type="transmembrane region" description="Helical" evidence="1">
    <location>
        <begin position="116"/>
        <end position="138"/>
    </location>
</feature>
<feature type="transmembrane region" description="Helical" evidence="1">
    <location>
        <begin position="145"/>
        <end position="168"/>
    </location>
</feature>
<dbReference type="EMBL" id="DXCO01000006">
    <property type="protein sequence ID" value="HIY77570.1"/>
    <property type="molecule type" value="Genomic_DNA"/>
</dbReference>
<dbReference type="AlphaFoldDB" id="A0A9D1Z663"/>
<reference evidence="2" key="1">
    <citation type="journal article" date="2021" name="PeerJ">
        <title>Extensive microbial diversity within the chicken gut microbiome revealed by metagenomics and culture.</title>
        <authorList>
            <person name="Gilroy R."/>
            <person name="Ravi A."/>
            <person name="Getino M."/>
            <person name="Pursley I."/>
            <person name="Horton D.L."/>
            <person name="Alikhan N.F."/>
            <person name="Baker D."/>
            <person name="Gharbi K."/>
            <person name="Hall N."/>
            <person name="Watson M."/>
            <person name="Adriaenssens E.M."/>
            <person name="Foster-Nyarko E."/>
            <person name="Jarju S."/>
            <person name="Secka A."/>
            <person name="Antonio M."/>
            <person name="Oren A."/>
            <person name="Chaudhuri R.R."/>
            <person name="La Ragione R."/>
            <person name="Hildebrand F."/>
            <person name="Pallen M.J."/>
        </authorList>
    </citation>
    <scope>NUCLEOTIDE SEQUENCE</scope>
    <source>
        <strain evidence="2">CHK199-9574</strain>
    </source>
</reference>
<proteinExistence type="predicted"/>
<comment type="caution">
    <text evidence="2">The sequence shown here is derived from an EMBL/GenBank/DDBJ whole genome shotgun (WGS) entry which is preliminary data.</text>
</comment>
<gene>
    <name evidence="2" type="ORF">H9728_00845</name>
</gene>
<dbReference type="Pfam" id="PF13346">
    <property type="entry name" value="ABC2_membrane_5"/>
    <property type="match status" value="1"/>
</dbReference>
<dbReference type="Proteomes" id="UP000824135">
    <property type="component" value="Unassembled WGS sequence"/>
</dbReference>
<organism evidence="2 3">
    <name type="scientific">Candidatus Borkfalkia excrementavium</name>
    <dbReference type="NCBI Taxonomy" id="2838505"/>
    <lineage>
        <taxon>Bacteria</taxon>
        <taxon>Bacillati</taxon>
        <taxon>Bacillota</taxon>
        <taxon>Clostridia</taxon>
        <taxon>Christensenellales</taxon>
        <taxon>Christensenellaceae</taxon>
        <taxon>Candidatus Borkfalkia</taxon>
    </lineage>
</organism>
<accession>A0A9D1Z663</accession>
<protein>
    <submittedName>
        <fullName evidence="2">ABC-2 transporter permease</fullName>
    </submittedName>
</protein>
<reference evidence="2" key="2">
    <citation type="submission" date="2021-04" db="EMBL/GenBank/DDBJ databases">
        <authorList>
            <person name="Gilroy R."/>
        </authorList>
    </citation>
    <scope>NUCLEOTIDE SEQUENCE</scope>
    <source>
        <strain evidence="2">CHK199-9574</strain>
    </source>
</reference>
<keyword evidence="1" id="KW-0472">Membrane</keyword>
<feature type="transmembrane region" description="Helical" evidence="1">
    <location>
        <begin position="188"/>
        <end position="210"/>
    </location>
</feature>
<evidence type="ECO:0000313" key="2">
    <source>
        <dbReference type="EMBL" id="HIY77570.1"/>
    </source>
</evidence>
<keyword evidence="1" id="KW-0812">Transmembrane</keyword>
<name>A0A9D1Z663_9FIRM</name>
<sequence>MLKLIKKEFVLCLHPTSVIFLFFSALVFVPNYPYEVIFFFSGLSVYFVCMASRENKDLSFTCALPVKKESVPLARILMTVILQCVLLLLTIIMGTIKECILPVDMQYNAVGISANIALAGNGALILGCFNLVFFPLYYRSPEKIGVPFVAAATLLFLLIGACVCLRWTVPLFSEVLNGGNTFHFGAKFTALSVGVGIYAAFTAAACVLSAKAFRKIDL</sequence>
<feature type="transmembrane region" description="Helical" evidence="1">
    <location>
        <begin position="9"/>
        <end position="30"/>
    </location>
</feature>
<evidence type="ECO:0000256" key="1">
    <source>
        <dbReference type="SAM" id="Phobius"/>
    </source>
</evidence>
<dbReference type="InterPro" id="IPR025699">
    <property type="entry name" value="ABC2_memb-like"/>
</dbReference>